<dbReference type="Gene3D" id="3.90.1170.20">
    <property type="entry name" value="Quinolinate phosphoribosyl transferase, N-terminal domain"/>
    <property type="match status" value="1"/>
</dbReference>
<organism evidence="15 16">
    <name type="scientific">Candidatus Pantoea edessiphila</name>
    <dbReference type="NCBI Taxonomy" id="2044610"/>
    <lineage>
        <taxon>Bacteria</taxon>
        <taxon>Pseudomonadati</taxon>
        <taxon>Pseudomonadota</taxon>
        <taxon>Gammaproteobacteria</taxon>
        <taxon>Enterobacterales</taxon>
        <taxon>Erwiniaceae</taxon>
        <taxon>Pantoea</taxon>
    </lineage>
</organism>
<evidence type="ECO:0000256" key="1">
    <source>
        <dbReference type="ARBA" id="ARBA00003237"/>
    </source>
</evidence>
<dbReference type="Pfam" id="PF01729">
    <property type="entry name" value="QRPTase_C"/>
    <property type="match status" value="1"/>
</dbReference>
<dbReference type="Pfam" id="PF02749">
    <property type="entry name" value="QRPTase_N"/>
    <property type="match status" value="1"/>
</dbReference>
<evidence type="ECO:0000256" key="12">
    <source>
        <dbReference type="PIRNR" id="PIRNR006250"/>
    </source>
</evidence>
<dbReference type="RefSeq" id="WP_136132495.1">
    <property type="nucleotide sequence ID" value="NZ_PDKR01000002.1"/>
</dbReference>
<dbReference type="SUPFAM" id="SSF51690">
    <property type="entry name" value="Nicotinate/Quinolinate PRTase C-terminal domain-like"/>
    <property type="match status" value="1"/>
</dbReference>
<evidence type="ECO:0000256" key="8">
    <source>
        <dbReference type="ARBA" id="ARBA00022679"/>
    </source>
</evidence>
<dbReference type="InterPro" id="IPR022412">
    <property type="entry name" value="Quinolinate_PRibosylTrfase_N"/>
</dbReference>
<dbReference type="InterPro" id="IPR004393">
    <property type="entry name" value="NadC"/>
</dbReference>
<evidence type="ECO:0000256" key="4">
    <source>
        <dbReference type="ARBA" id="ARBA00011218"/>
    </source>
</evidence>
<feature type="domain" description="Quinolinate phosphoribosyl transferase N-terminal" evidence="14">
    <location>
        <begin position="43"/>
        <end position="127"/>
    </location>
</feature>
<dbReference type="InterPro" id="IPR027277">
    <property type="entry name" value="NadC/ModD"/>
</dbReference>
<evidence type="ECO:0000256" key="2">
    <source>
        <dbReference type="ARBA" id="ARBA00004893"/>
    </source>
</evidence>
<comment type="caution">
    <text evidence="15">The sequence shown here is derived from an EMBL/GenBank/DDBJ whole genome shotgun (WGS) entry which is preliminary data.</text>
</comment>
<dbReference type="Proteomes" id="UP000295937">
    <property type="component" value="Unassembled WGS sequence"/>
</dbReference>
<dbReference type="InterPro" id="IPR036068">
    <property type="entry name" value="Nicotinate_pribotase-like_C"/>
</dbReference>
<dbReference type="FunFam" id="3.90.1170.20:FF:000001">
    <property type="entry name" value="Nicotinate-nucleotide diphosphorylase (Carboxylating)"/>
    <property type="match status" value="1"/>
</dbReference>
<dbReference type="CDD" id="cd01572">
    <property type="entry name" value="QPRTase"/>
    <property type="match status" value="1"/>
</dbReference>
<accession>A0A2P5T249</accession>
<name>A0A2P5T249_9GAMM</name>
<dbReference type="InterPro" id="IPR037128">
    <property type="entry name" value="Quinolinate_PRibosylTase_N_sf"/>
</dbReference>
<proteinExistence type="inferred from homology"/>
<dbReference type="GO" id="GO:0034213">
    <property type="term" value="P:quinolinate catabolic process"/>
    <property type="evidence" value="ECO:0007669"/>
    <property type="project" value="TreeGrafter"/>
</dbReference>
<evidence type="ECO:0000256" key="10">
    <source>
        <dbReference type="ARBA" id="ARBA00047445"/>
    </source>
</evidence>
<evidence type="ECO:0000313" key="15">
    <source>
        <dbReference type="EMBL" id="PPI88657.1"/>
    </source>
</evidence>
<dbReference type="Gene3D" id="3.20.20.70">
    <property type="entry name" value="Aldolase class I"/>
    <property type="match status" value="1"/>
</dbReference>
<keyword evidence="6" id="KW-0662">Pyridine nucleotide biosynthesis</keyword>
<dbReference type="GO" id="GO:0009435">
    <property type="term" value="P:NAD+ biosynthetic process"/>
    <property type="evidence" value="ECO:0007669"/>
    <property type="project" value="UniProtKB-UniPathway"/>
</dbReference>
<evidence type="ECO:0000256" key="7">
    <source>
        <dbReference type="ARBA" id="ARBA00022676"/>
    </source>
</evidence>
<dbReference type="GO" id="GO:0004514">
    <property type="term" value="F:nicotinate-nucleotide diphosphorylase (carboxylating) activity"/>
    <property type="evidence" value="ECO:0007669"/>
    <property type="project" value="UniProtKB-EC"/>
</dbReference>
<feature type="domain" description="Quinolinate phosphoribosyl transferase C-terminal" evidence="13">
    <location>
        <begin position="129"/>
        <end position="293"/>
    </location>
</feature>
<dbReference type="FunFam" id="3.20.20.70:FF:000030">
    <property type="entry name" value="Nicotinate-nucleotide pyrophosphorylase, carboxylating"/>
    <property type="match status" value="1"/>
</dbReference>
<dbReference type="PANTHER" id="PTHR32179">
    <property type="entry name" value="NICOTINATE-NUCLEOTIDE PYROPHOSPHORYLASE [CARBOXYLATING]"/>
    <property type="match status" value="1"/>
</dbReference>
<comment type="function">
    <text evidence="1">Involved in the catabolism of quinolinic acid (QA).</text>
</comment>
<evidence type="ECO:0000256" key="11">
    <source>
        <dbReference type="ARBA" id="ARBA00069173"/>
    </source>
</evidence>
<comment type="similarity">
    <text evidence="3 12">Belongs to the NadC/ModD family.</text>
</comment>
<evidence type="ECO:0000259" key="13">
    <source>
        <dbReference type="Pfam" id="PF01729"/>
    </source>
</evidence>
<dbReference type="UniPathway" id="UPA00253">
    <property type="reaction ID" value="UER00331"/>
</dbReference>
<protein>
    <recommendedName>
        <fullName evidence="11">Probable nicotinate-nucleotide pyrophosphorylase [carboxylating]</fullName>
        <ecNumber evidence="5">2.4.2.19</ecNumber>
    </recommendedName>
    <alternativeName>
        <fullName evidence="9">Quinolinate phosphoribosyltransferase [decarboxylating]</fullName>
    </alternativeName>
</protein>
<keyword evidence="8 12" id="KW-0808">Transferase</keyword>
<dbReference type="SUPFAM" id="SSF54675">
    <property type="entry name" value="Nicotinate/Quinolinate PRTase N-terminal domain-like"/>
    <property type="match status" value="1"/>
</dbReference>
<dbReference type="AlphaFoldDB" id="A0A2P5T249"/>
<evidence type="ECO:0000256" key="6">
    <source>
        <dbReference type="ARBA" id="ARBA00022642"/>
    </source>
</evidence>
<dbReference type="InterPro" id="IPR013785">
    <property type="entry name" value="Aldolase_TIM"/>
</dbReference>
<comment type="catalytic activity">
    <reaction evidence="10">
        <text>nicotinate beta-D-ribonucleotide + CO2 + diphosphate = quinolinate + 5-phospho-alpha-D-ribose 1-diphosphate + 2 H(+)</text>
        <dbReference type="Rhea" id="RHEA:12733"/>
        <dbReference type="ChEBI" id="CHEBI:15378"/>
        <dbReference type="ChEBI" id="CHEBI:16526"/>
        <dbReference type="ChEBI" id="CHEBI:29959"/>
        <dbReference type="ChEBI" id="CHEBI:33019"/>
        <dbReference type="ChEBI" id="CHEBI:57502"/>
        <dbReference type="ChEBI" id="CHEBI:58017"/>
        <dbReference type="EC" id="2.4.2.19"/>
    </reaction>
</comment>
<dbReference type="OrthoDB" id="9782546at2"/>
<evidence type="ECO:0000259" key="14">
    <source>
        <dbReference type="Pfam" id="PF02749"/>
    </source>
</evidence>
<gene>
    <name evidence="15" type="ORF">CRV09_02025</name>
</gene>
<dbReference type="EMBL" id="PDKR01000002">
    <property type="protein sequence ID" value="PPI88657.1"/>
    <property type="molecule type" value="Genomic_DNA"/>
</dbReference>
<dbReference type="EC" id="2.4.2.19" evidence="5"/>
<dbReference type="InterPro" id="IPR002638">
    <property type="entry name" value="Quinolinate_PRibosylTrfase_C"/>
</dbReference>
<dbReference type="GO" id="GO:0005737">
    <property type="term" value="C:cytoplasm"/>
    <property type="evidence" value="ECO:0007669"/>
    <property type="project" value="TreeGrafter"/>
</dbReference>
<evidence type="ECO:0000256" key="9">
    <source>
        <dbReference type="ARBA" id="ARBA00033102"/>
    </source>
</evidence>
<dbReference type="PIRSF" id="PIRSF006250">
    <property type="entry name" value="NadC_ModD"/>
    <property type="match status" value="1"/>
</dbReference>
<evidence type="ECO:0000256" key="3">
    <source>
        <dbReference type="ARBA" id="ARBA00009400"/>
    </source>
</evidence>
<evidence type="ECO:0000313" key="16">
    <source>
        <dbReference type="Proteomes" id="UP000295937"/>
    </source>
</evidence>
<evidence type="ECO:0000256" key="5">
    <source>
        <dbReference type="ARBA" id="ARBA00011944"/>
    </source>
</evidence>
<dbReference type="NCBIfam" id="TIGR00078">
    <property type="entry name" value="nadC"/>
    <property type="match status" value="1"/>
</dbReference>
<dbReference type="PANTHER" id="PTHR32179:SF3">
    <property type="entry name" value="NICOTINATE-NUCLEOTIDE PYROPHOSPHORYLASE [CARBOXYLATING]"/>
    <property type="match status" value="1"/>
</dbReference>
<comment type="subunit">
    <text evidence="4">Hexamer formed by 3 homodimers.</text>
</comment>
<sequence length="297" mass="33124">MSNICDLNRRYYELIELLKKDIPQVVIRALKEDLGGQIDVSNDITSNLLPTNIKAFARIITREVGIFCGKRWVKEIFNQLNQNITIIWHVTDGQKITPGQLLFEIEGSARILLTAERTVLNFIQTLSGISTKVSYYASLLKNSSTKLLDTRKTLPGLRTALKYAVICGGGINHRIGLSDAFLIKENHIIAIGSIKKAIKKAISIFPDNLIEIEVESIDELIQAINAGAHIVMLDNFGLEEIHQAVKFNKGRVILEVSGNINDFFIKNIAKSGVDYVSVGDLTKNICSIDMSMRIKIK</sequence>
<comment type="pathway">
    <text evidence="2">Cofactor biosynthesis; NAD(+) biosynthesis; nicotinate D-ribonucleotide from quinolinate: step 1/1.</text>
</comment>
<keyword evidence="7 12" id="KW-0328">Glycosyltransferase</keyword>
<reference evidence="15 16" key="1">
    <citation type="journal article" date="2018" name="Genome Biol. Evol.">
        <title>Cladogenesis and Genomic Streamlining in Extracellular Endosymbionts of Tropical Stink Bugs.</title>
        <authorList>
            <person name="Otero-Bravo A."/>
            <person name="Goffredi S."/>
            <person name="Sabree Z.L."/>
        </authorList>
    </citation>
    <scope>NUCLEOTIDE SEQUENCE [LARGE SCALE GENOMIC DNA]</scope>
    <source>
        <strain evidence="15 16">SoEO</strain>
    </source>
</reference>